<evidence type="ECO:0000256" key="1">
    <source>
        <dbReference type="ARBA" id="ARBA00004123"/>
    </source>
</evidence>
<gene>
    <name evidence="13" type="ORF">TCNE_LOCUS15840</name>
</gene>
<feature type="domain" description="SANT" evidence="12">
    <location>
        <begin position="380"/>
        <end position="431"/>
    </location>
</feature>
<reference evidence="13 14" key="2">
    <citation type="submission" date="2018-11" db="EMBL/GenBank/DDBJ databases">
        <authorList>
            <consortium name="Pathogen Informatics"/>
        </authorList>
    </citation>
    <scope>NUCLEOTIDE SEQUENCE [LARGE SCALE GENOMIC DNA]</scope>
</reference>
<feature type="compositionally biased region" description="Basic and acidic residues" evidence="10">
    <location>
        <begin position="218"/>
        <end position="230"/>
    </location>
</feature>
<name>A0A183V520_TOXCA</name>
<evidence type="ECO:0000313" key="14">
    <source>
        <dbReference type="Proteomes" id="UP000050794"/>
    </source>
</evidence>
<keyword evidence="3" id="KW-0479">Metal-binding</keyword>
<evidence type="ECO:0000256" key="8">
    <source>
        <dbReference type="ARBA" id="ARBA00023163"/>
    </source>
</evidence>
<dbReference type="GO" id="GO:0005667">
    <property type="term" value="C:transcription regulator complex"/>
    <property type="evidence" value="ECO:0007669"/>
    <property type="project" value="TreeGrafter"/>
</dbReference>
<feature type="domain" description="SANT" evidence="12">
    <location>
        <begin position="533"/>
        <end position="584"/>
    </location>
</feature>
<dbReference type="InterPro" id="IPR000949">
    <property type="entry name" value="ELM2_dom"/>
</dbReference>
<evidence type="ECO:0000256" key="5">
    <source>
        <dbReference type="ARBA" id="ARBA00022833"/>
    </source>
</evidence>
<evidence type="ECO:0000256" key="4">
    <source>
        <dbReference type="ARBA" id="ARBA00022771"/>
    </source>
</evidence>
<evidence type="ECO:0000259" key="11">
    <source>
        <dbReference type="PROSITE" id="PS51156"/>
    </source>
</evidence>
<keyword evidence="9" id="KW-0539">Nucleus</keyword>
<dbReference type="PROSITE" id="PS51293">
    <property type="entry name" value="SANT"/>
    <property type="match status" value="2"/>
</dbReference>
<dbReference type="GO" id="GO:0006357">
    <property type="term" value="P:regulation of transcription by RNA polymerase II"/>
    <property type="evidence" value="ECO:0007669"/>
    <property type="project" value="TreeGrafter"/>
</dbReference>
<dbReference type="WBParaSite" id="TCNE_0001584101-mRNA-1">
    <property type="protein sequence ID" value="TCNE_0001584101-mRNA-1"/>
    <property type="gene ID" value="TCNE_0001584101"/>
</dbReference>
<dbReference type="GO" id="GO:0003677">
    <property type="term" value="F:DNA binding"/>
    <property type="evidence" value="ECO:0007669"/>
    <property type="project" value="UniProtKB-KW"/>
</dbReference>
<evidence type="ECO:0000256" key="10">
    <source>
        <dbReference type="SAM" id="MobiDB-lite"/>
    </source>
</evidence>
<proteinExistence type="predicted"/>
<reference evidence="15" key="1">
    <citation type="submission" date="2016-06" db="UniProtKB">
        <authorList>
            <consortium name="WormBaseParasite"/>
        </authorList>
    </citation>
    <scope>IDENTIFICATION</scope>
</reference>
<feature type="compositionally biased region" description="Acidic residues" evidence="10">
    <location>
        <begin position="208"/>
        <end position="217"/>
    </location>
</feature>
<dbReference type="InterPro" id="IPR001005">
    <property type="entry name" value="SANT/Myb"/>
</dbReference>
<keyword evidence="7" id="KW-0238">DNA-binding</keyword>
<evidence type="ECO:0000313" key="13">
    <source>
        <dbReference type="EMBL" id="VDM47161.1"/>
    </source>
</evidence>
<keyword evidence="2" id="KW-0678">Repressor</keyword>
<evidence type="ECO:0000256" key="6">
    <source>
        <dbReference type="ARBA" id="ARBA00023015"/>
    </source>
</evidence>
<dbReference type="Gene3D" id="1.20.58.1880">
    <property type="match status" value="1"/>
</dbReference>
<evidence type="ECO:0000256" key="9">
    <source>
        <dbReference type="ARBA" id="ARBA00023242"/>
    </source>
</evidence>
<dbReference type="PANTHER" id="PTHR16089">
    <property type="entry name" value="REST COREPRESSOR COREST PROTEIN-RELATED"/>
    <property type="match status" value="1"/>
</dbReference>
<sequence>MLSEDDGDRSVANCEQQQRDAALVDHEIASPCSRLDTSVEVLEVHSKTNIEKADLVEEANQTTQHDASVSQHPKLSEAERCGCSGTCHSNLDETTECTVLGEPESVDETPSDDVIYCGTVDLEEASIELMEKVLESLDDADAVPPVECESDIVTSGGGVPRGNSEVYISSDSESNGTVEEQSERLIERFAEVLGDADAASHSSIGTDDVIELDDNQESSERPLDNEHINREVPTSSQAHALTPCSSASGHDEEDEEDAPENNVKMFTRSMGEAINERGYSAAFRLPTNLEIRQGEEYQCSVEGLDEWEARRETRKECQSPDRDICVWRFPDKGADEAEIDAYLCLAHEVHETEADEALYILQSCAYSTSAALKELMKCTAVKEIWSDDDISLFLRSFRKHGKKFREIRRWMPHKSMADIINFYYDNKKRLRLGRILDELAHEEQSDSTEESESDESANESEEASKAVQCEDCGHKQDELRNERGKYLCDSCFARASCVSTNVFKHFYNDVLIGIEKYHALVRAQAPNVNRHSQYEQTWNMKETIYAFTAFKCYGKDFKQVAAIVGTKTPNMVKQFYEKFRERIDKVILLP</sequence>
<keyword evidence="4" id="KW-0863">Zinc-finger</keyword>
<keyword evidence="14" id="KW-1185">Reference proteome</keyword>
<comment type="subcellular location">
    <subcellularLocation>
        <location evidence="1">Nucleus</location>
    </subcellularLocation>
</comment>
<dbReference type="PROSITE" id="PS51156">
    <property type="entry name" value="ELM2"/>
    <property type="match status" value="1"/>
</dbReference>
<feature type="region of interest" description="Disordered" evidence="10">
    <location>
        <begin position="197"/>
        <end position="259"/>
    </location>
</feature>
<dbReference type="InterPro" id="IPR017884">
    <property type="entry name" value="SANT_dom"/>
</dbReference>
<protein>
    <submittedName>
        <fullName evidence="15">Mesoderm induction early response protein 1</fullName>
    </submittedName>
</protein>
<evidence type="ECO:0000259" key="12">
    <source>
        <dbReference type="PROSITE" id="PS51293"/>
    </source>
</evidence>
<dbReference type="Gene3D" id="4.10.1240.50">
    <property type="match status" value="1"/>
</dbReference>
<evidence type="ECO:0000256" key="3">
    <source>
        <dbReference type="ARBA" id="ARBA00022723"/>
    </source>
</evidence>
<dbReference type="GO" id="GO:0003714">
    <property type="term" value="F:transcription corepressor activity"/>
    <property type="evidence" value="ECO:0007669"/>
    <property type="project" value="TreeGrafter"/>
</dbReference>
<dbReference type="GO" id="GO:0008270">
    <property type="term" value="F:zinc ion binding"/>
    <property type="evidence" value="ECO:0007669"/>
    <property type="project" value="UniProtKB-KW"/>
</dbReference>
<feature type="region of interest" description="Disordered" evidence="10">
    <location>
        <begin position="151"/>
        <end position="182"/>
    </location>
</feature>
<evidence type="ECO:0000256" key="7">
    <source>
        <dbReference type="ARBA" id="ARBA00023125"/>
    </source>
</evidence>
<dbReference type="FunFam" id="1.10.10.60:FF:000012">
    <property type="entry name" value="Metastasis-associated 1 family, member 3"/>
    <property type="match status" value="1"/>
</dbReference>
<dbReference type="AlphaFoldDB" id="A0A183V520"/>
<feature type="compositionally biased region" description="Acidic residues" evidence="10">
    <location>
        <begin position="445"/>
        <end position="461"/>
    </location>
</feature>
<organism evidence="14 15">
    <name type="scientific">Toxocara canis</name>
    <name type="common">Canine roundworm</name>
    <dbReference type="NCBI Taxonomy" id="6265"/>
    <lineage>
        <taxon>Eukaryota</taxon>
        <taxon>Metazoa</taxon>
        <taxon>Ecdysozoa</taxon>
        <taxon>Nematoda</taxon>
        <taxon>Chromadorea</taxon>
        <taxon>Rhabditida</taxon>
        <taxon>Spirurina</taxon>
        <taxon>Ascaridomorpha</taxon>
        <taxon>Ascaridoidea</taxon>
        <taxon>Toxocaridae</taxon>
        <taxon>Toxocara</taxon>
    </lineage>
</organism>
<dbReference type="Proteomes" id="UP000050794">
    <property type="component" value="Unassembled WGS sequence"/>
</dbReference>
<keyword evidence="6" id="KW-0805">Transcription regulation</keyword>
<feature type="region of interest" description="Disordered" evidence="10">
    <location>
        <begin position="441"/>
        <end position="464"/>
    </location>
</feature>
<dbReference type="EMBL" id="UYWY01023134">
    <property type="protein sequence ID" value="VDM47161.1"/>
    <property type="molecule type" value="Genomic_DNA"/>
</dbReference>
<dbReference type="InterPro" id="IPR009057">
    <property type="entry name" value="Homeodomain-like_sf"/>
</dbReference>
<feature type="compositionally biased region" description="Polar residues" evidence="10">
    <location>
        <begin position="166"/>
        <end position="179"/>
    </location>
</feature>
<keyword evidence="8" id="KW-0804">Transcription</keyword>
<dbReference type="Gene3D" id="1.10.10.60">
    <property type="entry name" value="Homeodomain-like"/>
    <property type="match status" value="1"/>
</dbReference>
<feature type="domain" description="ELM2" evidence="11">
    <location>
        <begin position="289"/>
        <end position="379"/>
    </location>
</feature>
<evidence type="ECO:0000313" key="15">
    <source>
        <dbReference type="WBParaSite" id="TCNE_0001584101-mRNA-1"/>
    </source>
</evidence>
<dbReference type="GO" id="GO:0000118">
    <property type="term" value="C:histone deacetylase complex"/>
    <property type="evidence" value="ECO:0007669"/>
    <property type="project" value="TreeGrafter"/>
</dbReference>
<evidence type="ECO:0000256" key="2">
    <source>
        <dbReference type="ARBA" id="ARBA00022491"/>
    </source>
</evidence>
<dbReference type="SUPFAM" id="SSF46689">
    <property type="entry name" value="Homeodomain-like"/>
    <property type="match status" value="2"/>
</dbReference>
<dbReference type="PANTHER" id="PTHR16089:SF28">
    <property type="entry name" value="REST COREPRESSOR"/>
    <property type="match status" value="1"/>
</dbReference>
<feature type="compositionally biased region" description="Polar residues" evidence="10">
    <location>
        <begin position="232"/>
        <end position="248"/>
    </location>
</feature>
<accession>A0A183V520</accession>
<dbReference type="InterPro" id="IPR051066">
    <property type="entry name" value="Trans_reg/Corepressor"/>
</dbReference>
<dbReference type="SMART" id="SM00717">
    <property type="entry name" value="SANT"/>
    <property type="match status" value="2"/>
</dbReference>
<keyword evidence="5" id="KW-0862">Zinc</keyword>